<keyword evidence="1" id="KW-1133">Transmembrane helix</keyword>
<keyword evidence="1" id="KW-0812">Transmembrane</keyword>
<feature type="transmembrane region" description="Helical" evidence="1">
    <location>
        <begin position="56"/>
        <end position="77"/>
    </location>
</feature>
<reference evidence="2 3" key="1">
    <citation type="submission" date="2024-09" db="EMBL/GenBank/DDBJ databases">
        <title>Floridaenema gen nov. (Aerosakkonemataceae, Aerosakkonematales ord. nov., Cyanobacteria) from benthic tropical and subtropical fresh waters, with the description of four new species.</title>
        <authorList>
            <person name="Moretto J.A."/>
            <person name="Berthold D.E."/>
            <person name="Lefler F.W."/>
            <person name="Huang I.-S."/>
            <person name="Laughinghouse H. IV."/>
        </authorList>
    </citation>
    <scope>NUCLEOTIDE SEQUENCE [LARGE SCALE GENOMIC DNA]</scope>
    <source>
        <strain evidence="2 3">BLCC-F167</strain>
    </source>
</reference>
<dbReference type="InterPro" id="IPR021315">
    <property type="entry name" value="Gap/Sap"/>
</dbReference>
<proteinExistence type="predicted"/>
<evidence type="ECO:0000313" key="2">
    <source>
        <dbReference type="EMBL" id="MFB2834440.1"/>
    </source>
</evidence>
<feature type="transmembrane region" description="Helical" evidence="1">
    <location>
        <begin position="20"/>
        <end position="44"/>
    </location>
</feature>
<dbReference type="Proteomes" id="UP001576780">
    <property type="component" value="Unassembled WGS sequence"/>
</dbReference>
<dbReference type="RefSeq" id="WP_413276874.1">
    <property type="nucleotide sequence ID" value="NZ_JBHFNT010000067.1"/>
</dbReference>
<feature type="transmembrane region" description="Helical" evidence="1">
    <location>
        <begin position="92"/>
        <end position="110"/>
    </location>
</feature>
<protein>
    <submittedName>
        <fullName evidence="2">GAP family protein</fullName>
    </submittedName>
</protein>
<evidence type="ECO:0000313" key="3">
    <source>
        <dbReference type="Proteomes" id="UP001576780"/>
    </source>
</evidence>
<name>A0ABV4WH82_9CYAN</name>
<feature type="transmembrane region" description="Helical" evidence="1">
    <location>
        <begin position="219"/>
        <end position="243"/>
    </location>
</feature>
<dbReference type="EMBL" id="JBHFNT010000067">
    <property type="protein sequence ID" value="MFB2834440.1"/>
    <property type="molecule type" value="Genomic_DNA"/>
</dbReference>
<gene>
    <name evidence="2" type="ORF">ACE1CA_07885</name>
</gene>
<comment type="caution">
    <text evidence="2">The sequence shown here is derived from an EMBL/GenBank/DDBJ whole genome shotgun (WGS) entry which is preliminary data.</text>
</comment>
<accession>A0ABV4WH82</accession>
<organism evidence="2 3">
    <name type="scientific">Floridaenema evergladense BLCC-F167</name>
    <dbReference type="NCBI Taxonomy" id="3153639"/>
    <lineage>
        <taxon>Bacteria</taxon>
        <taxon>Bacillati</taxon>
        <taxon>Cyanobacteriota</taxon>
        <taxon>Cyanophyceae</taxon>
        <taxon>Oscillatoriophycideae</taxon>
        <taxon>Aerosakkonematales</taxon>
        <taxon>Aerosakkonemataceae</taxon>
        <taxon>Floridanema</taxon>
        <taxon>Floridanema evergladense</taxon>
    </lineage>
</organism>
<keyword evidence="3" id="KW-1185">Reference proteome</keyword>
<sequence>MSHIINDEASKGGDYFMETLLVSLLPYIIGSAVVPLQIIIGLLFLKSDKQGLFKAVAYFTGMTLTRLLQGLIFGLILTEAAASAEASGDKNLVISTLLLILGILLLIAAYKKWCGQDDPDEPPPKWLTTIDSSTPLKAFGIGVGLPLIAPKLWVFTLSALATIAAVQLGQASSAIVYLLFILLAQSLLLLPILIRIFLPQKSQSLLNQISNWLTKNNRSIVIFVSLVFGLLFLKSGISGLLSITNK</sequence>
<feature type="transmembrane region" description="Helical" evidence="1">
    <location>
        <begin position="175"/>
        <end position="198"/>
    </location>
</feature>
<keyword evidence="1" id="KW-0472">Membrane</keyword>
<evidence type="ECO:0000256" key="1">
    <source>
        <dbReference type="SAM" id="Phobius"/>
    </source>
</evidence>
<dbReference type="Pfam" id="PF11139">
    <property type="entry name" value="SfLAP"/>
    <property type="match status" value="1"/>
</dbReference>